<sequence length="313" mass="33674">MELRQVRYFVAVAEELHFGRAAERLHIVQPTVSQQIRRLERELGLKLFDRTTRTVTLTAAGRAFLAHARAVLEAERSALEAMAALHAEQESTLRVGTTTGLGLRLDAVLTALTERAPQLLVELVSAPRATRLQQVRDGELDAAFVRGADAHSPGLEFLPLWRDSLVAALPTGHPLAAPPHVPLTDLAGLPLRIAPRETNPHLVDTVVGACRAAGFEPVMGAAFTTDQDTLAAIATGRPSWTVYYASQARIQPAPRVSFRPFAAPAPAVRTYLVVRPHSPSRRLAALLDACNSLAREEGPGEEGPGEGSQGEEG</sequence>
<organism evidence="7 8">
    <name type="scientific">Streptosporangium nondiastaticum</name>
    <dbReference type="NCBI Taxonomy" id="35764"/>
    <lineage>
        <taxon>Bacteria</taxon>
        <taxon>Bacillati</taxon>
        <taxon>Actinomycetota</taxon>
        <taxon>Actinomycetes</taxon>
        <taxon>Streptosporangiales</taxon>
        <taxon>Streptosporangiaceae</taxon>
        <taxon>Streptosporangium</taxon>
    </lineage>
</organism>
<feature type="region of interest" description="Disordered" evidence="5">
    <location>
        <begin position="293"/>
        <end position="313"/>
    </location>
</feature>
<dbReference type="PANTHER" id="PTHR30346">
    <property type="entry name" value="TRANSCRIPTIONAL DUAL REGULATOR HCAR-RELATED"/>
    <property type="match status" value="1"/>
</dbReference>
<keyword evidence="2" id="KW-0805">Transcription regulation</keyword>
<reference evidence="7 8" key="1">
    <citation type="submission" date="2018-03" db="EMBL/GenBank/DDBJ databases">
        <title>Chitinolytic properties of Streptosporangium nondiastaticum TBG75A20.</title>
        <authorList>
            <person name="Gayathri V."/>
            <person name="Shiburaj S."/>
        </authorList>
    </citation>
    <scope>NUCLEOTIDE SEQUENCE [LARGE SCALE GENOMIC DNA]</scope>
    <source>
        <strain evidence="7 8">TBG75A20</strain>
    </source>
</reference>
<dbReference type="Pfam" id="PF03466">
    <property type="entry name" value="LysR_substrate"/>
    <property type="match status" value="1"/>
</dbReference>
<dbReference type="GO" id="GO:0003700">
    <property type="term" value="F:DNA-binding transcription factor activity"/>
    <property type="evidence" value="ECO:0007669"/>
    <property type="project" value="InterPro"/>
</dbReference>
<dbReference type="SUPFAM" id="SSF53850">
    <property type="entry name" value="Periplasmic binding protein-like II"/>
    <property type="match status" value="1"/>
</dbReference>
<evidence type="ECO:0000313" key="8">
    <source>
        <dbReference type="Proteomes" id="UP000242427"/>
    </source>
</evidence>
<dbReference type="InterPro" id="IPR036388">
    <property type="entry name" value="WH-like_DNA-bd_sf"/>
</dbReference>
<evidence type="ECO:0000256" key="4">
    <source>
        <dbReference type="ARBA" id="ARBA00023163"/>
    </source>
</evidence>
<evidence type="ECO:0000256" key="3">
    <source>
        <dbReference type="ARBA" id="ARBA00023125"/>
    </source>
</evidence>
<dbReference type="Gene3D" id="3.40.190.10">
    <property type="entry name" value="Periplasmic binding protein-like II"/>
    <property type="match status" value="2"/>
</dbReference>
<evidence type="ECO:0000259" key="6">
    <source>
        <dbReference type="PROSITE" id="PS50931"/>
    </source>
</evidence>
<keyword evidence="4" id="KW-0804">Transcription</keyword>
<keyword evidence="3" id="KW-0238">DNA-binding</keyword>
<name>A0A9X7JSS3_9ACTN</name>
<dbReference type="OrthoDB" id="3176554at2"/>
<dbReference type="PRINTS" id="PR00039">
    <property type="entry name" value="HTHLYSR"/>
</dbReference>
<keyword evidence="8" id="KW-1185">Reference proteome</keyword>
<evidence type="ECO:0000256" key="2">
    <source>
        <dbReference type="ARBA" id="ARBA00023015"/>
    </source>
</evidence>
<evidence type="ECO:0000256" key="5">
    <source>
        <dbReference type="SAM" id="MobiDB-lite"/>
    </source>
</evidence>
<dbReference type="CDD" id="cd08414">
    <property type="entry name" value="PBP2_LTTR_aromatics_like"/>
    <property type="match status" value="1"/>
</dbReference>
<dbReference type="GO" id="GO:0032993">
    <property type="term" value="C:protein-DNA complex"/>
    <property type="evidence" value="ECO:0007669"/>
    <property type="project" value="TreeGrafter"/>
</dbReference>
<dbReference type="FunFam" id="1.10.10.10:FF:000001">
    <property type="entry name" value="LysR family transcriptional regulator"/>
    <property type="match status" value="1"/>
</dbReference>
<feature type="domain" description="HTH lysR-type" evidence="6">
    <location>
        <begin position="1"/>
        <end position="58"/>
    </location>
</feature>
<dbReference type="InterPro" id="IPR000847">
    <property type="entry name" value="LysR_HTH_N"/>
</dbReference>
<dbReference type="AlphaFoldDB" id="A0A9X7JSS3"/>
<dbReference type="InterPro" id="IPR005119">
    <property type="entry name" value="LysR_subst-bd"/>
</dbReference>
<evidence type="ECO:0000256" key="1">
    <source>
        <dbReference type="ARBA" id="ARBA00009437"/>
    </source>
</evidence>
<comment type="caution">
    <text evidence="7">The sequence shown here is derived from an EMBL/GenBank/DDBJ whole genome shotgun (WGS) entry which is preliminary data.</text>
</comment>
<comment type="similarity">
    <text evidence="1">Belongs to the LysR transcriptional regulatory family.</text>
</comment>
<proteinExistence type="inferred from homology"/>
<dbReference type="SUPFAM" id="SSF46785">
    <property type="entry name" value="Winged helix' DNA-binding domain"/>
    <property type="match status" value="1"/>
</dbReference>
<dbReference type="EMBL" id="PXWG01000013">
    <property type="protein sequence ID" value="PSJ29150.1"/>
    <property type="molecule type" value="Genomic_DNA"/>
</dbReference>
<dbReference type="Pfam" id="PF00126">
    <property type="entry name" value="HTH_1"/>
    <property type="match status" value="1"/>
</dbReference>
<protein>
    <submittedName>
        <fullName evidence="7">LysR family transcriptional regulator</fullName>
    </submittedName>
</protein>
<evidence type="ECO:0000313" key="7">
    <source>
        <dbReference type="EMBL" id="PSJ29150.1"/>
    </source>
</evidence>
<feature type="compositionally biased region" description="Acidic residues" evidence="5">
    <location>
        <begin position="299"/>
        <end position="313"/>
    </location>
</feature>
<dbReference type="PANTHER" id="PTHR30346:SF0">
    <property type="entry name" value="HCA OPERON TRANSCRIPTIONAL ACTIVATOR HCAR"/>
    <property type="match status" value="1"/>
</dbReference>
<gene>
    <name evidence="7" type="ORF">B7P34_08525</name>
</gene>
<dbReference type="PROSITE" id="PS50931">
    <property type="entry name" value="HTH_LYSR"/>
    <property type="match status" value="1"/>
</dbReference>
<dbReference type="GO" id="GO:0003677">
    <property type="term" value="F:DNA binding"/>
    <property type="evidence" value="ECO:0007669"/>
    <property type="project" value="UniProtKB-KW"/>
</dbReference>
<dbReference type="Gene3D" id="1.10.10.10">
    <property type="entry name" value="Winged helix-like DNA-binding domain superfamily/Winged helix DNA-binding domain"/>
    <property type="match status" value="1"/>
</dbReference>
<dbReference type="InterPro" id="IPR036390">
    <property type="entry name" value="WH_DNA-bd_sf"/>
</dbReference>
<dbReference type="Proteomes" id="UP000242427">
    <property type="component" value="Unassembled WGS sequence"/>
</dbReference>
<accession>A0A9X7JSS3</accession>